<evidence type="ECO:0000313" key="1">
    <source>
        <dbReference type="EMBL" id="KAJ4011858.1"/>
    </source>
</evidence>
<keyword evidence="2" id="KW-1185">Reference proteome</keyword>
<accession>A0A9W8U9E2</accession>
<name>A0A9W8U9E2_9HYPO</name>
<dbReference type="OrthoDB" id="3932329at2759"/>
<sequence length="337" mass="38823">MSQNPEYVYCTICGMLLEDECIVLCGPHWPDANARRVTDQEITRYKGEADSCYGKIHILPDYQRIYPQETTDEDDEHVGDGPSAKMYHGIHPACEDLANRVIATSPNAKISGIGDLFLTLERRCASFQWSSRDQGLGPRDNNYVPPIFNKEKDALVFDGYYVPIHCIDQWGDEWAGWWDEDPVNIPDLTTRLISNLEKAPESSSSQKPMNDTPNEINDHIRSFVQGPLPLECTYLMPQSQWAEVFFRIPFLWDLDMDIIREKTGSSKEDLEKWNWEKLTRQTMSSAHSTGTDAQYKDDENIWDHSKVGLNDIPGGFTNRRRIWQVLEEMRPETELRG</sequence>
<evidence type="ECO:0000313" key="2">
    <source>
        <dbReference type="Proteomes" id="UP001152130"/>
    </source>
</evidence>
<dbReference type="EMBL" id="JAPDHF010000010">
    <property type="protein sequence ID" value="KAJ4011858.1"/>
    <property type="molecule type" value="Genomic_DNA"/>
</dbReference>
<organism evidence="1 2">
    <name type="scientific">Fusarium irregulare</name>
    <dbReference type="NCBI Taxonomy" id="2494466"/>
    <lineage>
        <taxon>Eukaryota</taxon>
        <taxon>Fungi</taxon>
        <taxon>Dikarya</taxon>
        <taxon>Ascomycota</taxon>
        <taxon>Pezizomycotina</taxon>
        <taxon>Sordariomycetes</taxon>
        <taxon>Hypocreomycetidae</taxon>
        <taxon>Hypocreales</taxon>
        <taxon>Nectriaceae</taxon>
        <taxon>Fusarium</taxon>
        <taxon>Fusarium incarnatum-equiseti species complex</taxon>
    </lineage>
</organism>
<reference evidence="1" key="1">
    <citation type="submission" date="2022-10" db="EMBL/GenBank/DDBJ databases">
        <title>Fusarium specimens isolated from Avocado Roots.</title>
        <authorList>
            <person name="Stajich J."/>
            <person name="Roper C."/>
            <person name="Heimlech-Rivalta G."/>
        </authorList>
    </citation>
    <scope>NUCLEOTIDE SEQUENCE</scope>
    <source>
        <strain evidence="1">CF00143</strain>
    </source>
</reference>
<gene>
    <name evidence="1" type="ORF">NW766_007158</name>
</gene>
<comment type="caution">
    <text evidence="1">The sequence shown here is derived from an EMBL/GenBank/DDBJ whole genome shotgun (WGS) entry which is preliminary data.</text>
</comment>
<dbReference type="AlphaFoldDB" id="A0A9W8U9E2"/>
<dbReference type="Proteomes" id="UP001152130">
    <property type="component" value="Unassembled WGS sequence"/>
</dbReference>
<protein>
    <submittedName>
        <fullName evidence="1">Uncharacterized protein</fullName>
    </submittedName>
</protein>
<proteinExistence type="predicted"/>